<evidence type="ECO:0000313" key="2">
    <source>
        <dbReference type="Proteomes" id="UP001207468"/>
    </source>
</evidence>
<dbReference type="Proteomes" id="UP001207468">
    <property type="component" value="Unassembled WGS sequence"/>
</dbReference>
<comment type="caution">
    <text evidence="1">The sequence shown here is derived from an EMBL/GenBank/DDBJ whole genome shotgun (WGS) entry which is preliminary data.</text>
</comment>
<name>A0ACC0TWE6_9AGAM</name>
<dbReference type="EMBL" id="JAGFNK010000369">
    <property type="protein sequence ID" value="KAI9451577.1"/>
    <property type="molecule type" value="Genomic_DNA"/>
</dbReference>
<sequence length="395" mass="43980">MLMVDLQDDETLTFNLSDDELDTAGDMDALNNYDLKELGKIEHEHEADTYESDDAALNNLDDIELATLLEAEQGNWAEDGVPHSQSVSHTSGSSLGVIIDDIEDDFGNNKLNDSLEGMMDKNLELEEALQLHKYRELKAARLVVESSAKALLLKPIATKKSTISRVQQRNHETKCPGWIDSDITPKQEKSNIRINTTCHSNPHIMAQPPGGYTGWTNLNYDAQDTSWSNLLLNSQDEHVKKALLKAAMHLKANEMVDCLSDDAEYGMVLSGLLSACISTWHVQLKKNAVLAVATNYRISHNNVDHTAAWLKELVYIHCGDVANDLKCFFTGPASIGTQLLSKFKSSWSDRANEKEIPILMLALVATSVYATIKEWECGPHIKANFGSNIFENTYR</sequence>
<accession>A0ACC0TWE6</accession>
<organism evidence="1 2">
    <name type="scientific">Russula earlei</name>
    <dbReference type="NCBI Taxonomy" id="71964"/>
    <lineage>
        <taxon>Eukaryota</taxon>
        <taxon>Fungi</taxon>
        <taxon>Dikarya</taxon>
        <taxon>Basidiomycota</taxon>
        <taxon>Agaricomycotina</taxon>
        <taxon>Agaricomycetes</taxon>
        <taxon>Russulales</taxon>
        <taxon>Russulaceae</taxon>
        <taxon>Russula</taxon>
    </lineage>
</organism>
<reference evidence="1" key="1">
    <citation type="submission" date="2021-03" db="EMBL/GenBank/DDBJ databases">
        <title>Evolutionary priming and transition to the ectomycorrhizal habit in an iconic lineage of mushroom-forming fungi: is preadaptation a requirement?</title>
        <authorList>
            <consortium name="DOE Joint Genome Institute"/>
            <person name="Looney B.P."/>
            <person name="Miyauchi S."/>
            <person name="Morin E."/>
            <person name="Drula E."/>
            <person name="Courty P.E."/>
            <person name="Chicoki N."/>
            <person name="Fauchery L."/>
            <person name="Kohler A."/>
            <person name="Kuo A."/>
            <person name="LaButti K."/>
            <person name="Pangilinan J."/>
            <person name="Lipzen A."/>
            <person name="Riley R."/>
            <person name="Andreopoulos W."/>
            <person name="He G."/>
            <person name="Johnson J."/>
            <person name="Barry K.W."/>
            <person name="Grigoriev I.V."/>
            <person name="Nagy L."/>
            <person name="Hibbett D."/>
            <person name="Henrissat B."/>
            <person name="Matheny P.B."/>
            <person name="Labbe J."/>
            <person name="Martin A.F."/>
        </authorList>
    </citation>
    <scope>NUCLEOTIDE SEQUENCE</scope>
    <source>
        <strain evidence="1">BPL698</strain>
    </source>
</reference>
<evidence type="ECO:0000313" key="1">
    <source>
        <dbReference type="EMBL" id="KAI9451577.1"/>
    </source>
</evidence>
<proteinExistence type="predicted"/>
<gene>
    <name evidence="1" type="ORF">F5148DRAFT_1290047</name>
</gene>
<keyword evidence="2" id="KW-1185">Reference proteome</keyword>
<protein>
    <submittedName>
        <fullName evidence="1">Uncharacterized protein</fullName>
    </submittedName>
</protein>